<dbReference type="Proteomes" id="UP000248916">
    <property type="component" value="Unassembled WGS sequence"/>
</dbReference>
<comment type="similarity">
    <text evidence="1 4">Belongs to the D-isomer specific 2-hydroxyacid dehydrogenase family.</text>
</comment>
<dbReference type="EMBL" id="QKZL01000026">
    <property type="protein sequence ID" value="PZX12203.1"/>
    <property type="molecule type" value="Genomic_DNA"/>
</dbReference>
<dbReference type="OrthoDB" id="9793626at2"/>
<dbReference type="GO" id="GO:0051287">
    <property type="term" value="F:NAD binding"/>
    <property type="evidence" value="ECO:0007669"/>
    <property type="project" value="InterPro"/>
</dbReference>
<dbReference type="PANTHER" id="PTHR42789:SF1">
    <property type="entry name" value="D-ISOMER SPECIFIC 2-HYDROXYACID DEHYDROGENASE FAMILY PROTEIN (AFU_ORTHOLOGUE AFUA_6G10090)"/>
    <property type="match status" value="1"/>
</dbReference>
<dbReference type="AlphaFoldDB" id="A0A2W7MXE5"/>
<evidence type="ECO:0000313" key="8">
    <source>
        <dbReference type="Proteomes" id="UP000248916"/>
    </source>
</evidence>
<name>A0A2W7MXE5_9RHOB</name>
<keyword evidence="3" id="KW-0520">NAD</keyword>
<dbReference type="Pfam" id="PF02826">
    <property type="entry name" value="2-Hacid_dh_C"/>
    <property type="match status" value="1"/>
</dbReference>
<proteinExistence type="inferred from homology"/>
<dbReference type="InterPro" id="IPR050857">
    <property type="entry name" value="D-2-hydroxyacid_DH"/>
</dbReference>
<dbReference type="Gene3D" id="3.40.50.720">
    <property type="entry name" value="NAD(P)-binding Rossmann-like Domain"/>
    <property type="match status" value="2"/>
</dbReference>
<evidence type="ECO:0000256" key="3">
    <source>
        <dbReference type="ARBA" id="ARBA00023027"/>
    </source>
</evidence>
<gene>
    <name evidence="7" type="ORF">LX81_03743</name>
</gene>
<dbReference type="SUPFAM" id="SSF52283">
    <property type="entry name" value="Formate/glycerate dehydrogenase catalytic domain-like"/>
    <property type="match status" value="1"/>
</dbReference>
<protein>
    <recommendedName>
        <fullName evidence="9">D-3-phosphoglycerate dehydrogenase</fullName>
    </recommendedName>
</protein>
<sequence length="313" mass="32854">MTRILITPRSLTSDPPVELDRLAANGFEPIFSTPGEMPDEAELLRLVPGCVGWLAGVEPVSEAVIEAASELRVISRNGTGVDSLPLELLRRKGIALERAVGANATGVAELAVGLMLSCCRHLPEISKGVAAGGWPRRRGREIEGSTIGIVGMGAIGGKVASVVSALGARVLAMDPARPPLGLLGGAVRYAGLDEVVRNADFLTLHCPQPEDGRPIIHAETLERMKRGAIVINTARAALVDEEAMLEALDQGRISHYATDVFSVEPPKSLALAAHRNVIATSHIGGLTDGSVSRATDAAVENLLKHLVRDHAAA</sequence>
<evidence type="ECO:0000259" key="6">
    <source>
        <dbReference type="Pfam" id="PF02826"/>
    </source>
</evidence>
<evidence type="ECO:0000256" key="1">
    <source>
        <dbReference type="ARBA" id="ARBA00005854"/>
    </source>
</evidence>
<feature type="domain" description="D-isomer specific 2-hydroxyacid dehydrogenase catalytic" evidence="5">
    <location>
        <begin position="15"/>
        <end position="307"/>
    </location>
</feature>
<dbReference type="InterPro" id="IPR006139">
    <property type="entry name" value="D-isomer_2_OHA_DH_cat_dom"/>
</dbReference>
<evidence type="ECO:0000256" key="4">
    <source>
        <dbReference type="RuleBase" id="RU003719"/>
    </source>
</evidence>
<dbReference type="InterPro" id="IPR036291">
    <property type="entry name" value="NAD(P)-bd_dom_sf"/>
</dbReference>
<keyword evidence="8" id="KW-1185">Reference proteome</keyword>
<organism evidence="7 8">
    <name type="scientific">Palleronia aestuarii</name>
    <dbReference type="NCBI Taxonomy" id="568105"/>
    <lineage>
        <taxon>Bacteria</taxon>
        <taxon>Pseudomonadati</taxon>
        <taxon>Pseudomonadota</taxon>
        <taxon>Alphaproteobacteria</taxon>
        <taxon>Rhodobacterales</taxon>
        <taxon>Roseobacteraceae</taxon>
        <taxon>Palleronia</taxon>
    </lineage>
</organism>
<evidence type="ECO:0000259" key="5">
    <source>
        <dbReference type="Pfam" id="PF00389"/>
    </source>
</evidence>
<accession>A0A2W7MXE5</accession>
<dbReference type="SUPFAM" id="SSF51735">
    <property type="entry name" value="NAD(P)-binding Rossmann-fold domains"/>
    <property type="match status" value="1"/>
</dbReference>
<dbReference type="InterPro" id="IPR006140">
    <property type="entry name" value="D-isomer_DH_NAD-bd"/>
</dbReference>
<evidence type="ECO:0008006" key="9">
    <source>
        <dbReference type="Google" id="ProtNLM"/>
    </source>
</evidence>
<dbReference type="GO" id="GO:0016616">
    <property type="term" value="F:oxidoreductase activity, acting on the CH-OH group of donors, NAD or NADP as acceptor"/>
    <property type="evidence" value="ECO:0007669"/>
    <property type="project" value="InterPro"/>
</dbReference>
<comment type="caution">
    <text evidence="7">The sequence shown here is derived from an EMBL/GenBank/DDBJ whole genome shotgun (WGS) entry which is preliminary data.</text>
</comment>
<feature type="domain" description="D-isomer specific 2-hydroxyacid dehydrogenase NAD-binding" evidence="6">
    <location>
        <begin position="112"/>
        <end position="284"/>
    </location>
</feature>
<evidence type="ECO:0000256" key="2">
    <source>
        <dbReference type="ARBA" id="ARBA00023002"/>
    </source>
</evidence>
<dbReference type="Pfam" id="PF00389">
    <property type="entry name" value="2-Hacid_dh"/>
    <property type="match status" value="1"/>
</dbReference>
<reference evidence="7 8" key="1">
    <citation type="submission" date="2018-06" db="EMBL/GenBank/DDBJ databases">
        <title>Genomic Encyclopedia of Archaeal and Bacterial Type Strains, Phase II (KMG-II): from individual species to whole genera.</title>
        <authorList>
            <person name="Goeker M."/>
        </authorList>
    </citation>
    <scope>NUCLEOTIDE SEQUENCE [LARGE SCALE GENOMIC DNA]</scope>
    <source>
        <strain evidence="7 8">DSM 22009</strain>
    </source>
</reference>
<evidence type="ECO:0000313" key="7">
    <source>
        <dbReference type="EMBL" id="PZX12203.1"/>
    </source>
</evidence>
<keyword evidence="2 4" id="KW-0560">Oxidoreductase</keyword>
<dbReference type="RefSeq" id="WP_111538765.1">
    <property type="nucleotide sequence ID" value="NZ_QKZL01000026.1"/>
</dbReference>
<dbReference type="CDD" id="cd12172">
    <property type="entry name" value="PGDH_like_2"/>
    <property type="match status" value="1"/>
</dbReference>
<dbReference type="PANTHER" id="PTHR42789">
    <property type="entry name" value="D-ISOMER SPECIFIC 2-HYDROXYACID DEHYDROGENASE FAMILY PROTEIN (AFU_ORTHOLOGUE AFUA_6G10090)"/>
    <property type="match status" value="1"/>
</dbReference>